<dbReference type="EMBL" id="AP012338">
    <property type="protein sequence ID" value="BAM03591.1"/>
    <property type="molecule type" value="Genomic_DNA"/>
</dbReference>
<gene>
    <name evidence="7" type="ordered locus">PSMK_14320</name>
</gene>
<evidence type="ECO:0000256" key="1">
    <source>
        <dbReference type="ARBA" id="ARBA00004167"/>
    </source>
</evidence>
<dbReference type="NCBIfam" id="TIGR02532">
    <property type="entry name" value="IV_pilin_GFxxxE"/>
    <property type="match status" value="1"/>
</dbReference>
<dbReference type="AlphaFoldDB" id="I0IEA3"/>
<sequence length="189" mass="19800">MALLEKEEVMSHRNPRSLKSAGFTLVEILIVVVILGILAAIVIPQFTNASQAARASQLTAQLQTLRSQLELAQMEHQGVYPTLSGTNAAAWAPLTTPTQRLDTYAAAVATTTNPAGPYLQKPPVNAFFAATTALPNTSVGSAATNAWIYDATTGSIRANVNTLDAAKAQGLGLDIWNATTNPGGDVSPK</sequence>
<evidence type="ECO:0000256" key="4">
    <source>
        <dbReference type="ARBA" id="ARBA00022989"/>
    </source>
</evidence>
<dbReference type="PROSITE" id="PS00409">
    <property type="entry name" value="PROKAR_NTER_METHYL"/>
    <property type="match status" value="1"/>
</dbReference>
<dbReference type="GO" id="GO:0016020">
    <property type="term" value="C:membrane"/>
    <property type="evidence" value="ECO:0007669"/>
    <property type="project" value="UniProtKB-SubCell"/>
</dbReference>
<dbReference type="InterPro" id="IPR000983">
    <property type="entry name" value="Bac_GSPG_pilin"/>
</dbReference>
<evidence type="ECO:0000313" key="7">
    <source>
        <dbReference type="EMBL" id="BAM03591.1"/>
    </source>
</evidence>
<dbReference type="SUPFAM" id="SSF54523">
    <property type="entry name" value="Pili subunits"/>
    <property type="match status" value="1"/>
</dbReference>
<evidence type="ECO:0000256" key="6">
    <source>
        <dbReference type="SAM" id="Phobius"/>
    </source>
</evidence>
<accession>I0IEA3</accession>
<dbReference type="Proteomes" id="UP000007881">
    <property type="component" value="Chromosome"/>
</dbReference>
<reference evidence="7 8" key="1">
    <citation type="submission" date="2012-02" db="EMBL/GenBank/DDBJ databases">
        <title>Complete genome sequence of Phycisphaera mikurensis NBRC 102666.</title>
        <authorList>
            <person name="Ankai A."/>
            <person name="Hosoyama A."/>
            <person name="Terui Y."/>
            <person name="Sekine M."/>
            <person name="Fukai R."/>
            <person name="Kato Y."/>
            <person name="Nakamura S."/>
            <person name="Yamada-Narita S."/>
            <person name="Kawakoshi A."/>
            <person name="Fukunaga Y."/>
            <person name="Yamazaki S."/>
            <person name="Fujita N."/>
        </authorList>
    </citation>
    <scope>NUCLEOTIDE SEQUENCE [LARGE SCALE GENOMIC DNA]</scope>
    <source>
        <strain evidence="8">NBRC 102666 / KCTC 22515 / FYK2301M01</strain>
    </source>
</reference>
<keyword evidence="5 6" id="KW-0472">Membrane</keyword>
<proteinExistence type="predicted"/>
<evidence type="ECO:0000256" key="3">
    <source>
        <dbReference type="ARBA" id="ARBA00022692"/>
    </source>
</evidence>
<dbReference type="PANTHER" id="PTHR30093">
    <property type="entry name" value="GENERAL SECRETION PATHWAY PROTEIN G"/>
    <property type="match status" value="1"/>
</dbReference>
<dbReference type="Pfam" id="PF07963">
    <property type="entry name" value="N_methyl"/>
    <property type="match status" value="1"/>
</dbReference>
<dbReference type="PRINTS" id="PR00813">
    <property type="entry name" value="BCTERIALGSPG"/>
</dbReference>
<keyword evidence="4 6" id="KW-1133">Transmembrane helix</keyword>
<dbReference type="InterPro" id="IPR045584">
    <property type="entry name" value="Pilin-like"/>
</dbReference>
<protein>
    <submittedName>
        <fullName evidence="7">Putative fimbrial protein</fullName>
    </submittedName>
</protein>
<evidence type="ECO:0000256" key="5">
    <source>
        <dbReference type="ARBA" id="ARBA00023136"/>
    </source>
</evidence>
<dbReference type="STRING" id="1142394.PSMK_14320"/>
<organism evidence="7 8">
    <name type="scientific">Phycisphaera mikurensis (strain NBRC 102666 / KCTC 22515 / FYK2301M01)</name>
    <dbReference type="NCBI Taxonomy" id="1142394"/>
    <lineage>
        <taxon>Bacteria</taxon>
        <taxon>Pseudomonadati</taxon>
        <taxon>Planctomycetota</taxon>
        <taxon>Phycisphaerae</taxon>
        <taxon>Phycisphaerales</taxon>
        <taxon>Phycisphaeraceae</taxon>
        <taxon>Phycisphaera</taxon>
    </lineage>
</organism>
<dbReference type="Gene3D" id="3.30.700.10">
    <property type="entry name" value="Glycoprotein, Type 4 Pilin"/>
    <property type="match status" value="1"/>
</dbReference>
<name>I0IEA3_PHYMF</name>
<dbReference type="PANTHER" id="PTHR30093:SF44">
    <property type="entry name" value="TYPE II SECRETION SYSTEM CORE PROTEIN G"/>
    <property type="match status" value="1"/>
</dbReference>
<keyword evidence="2" id="KW-0488">Methylation</keyword>
<dbReference type="eggNOG" id="COG2165">
    <property type="taxonomic scope" value="Bacteria"/>
</dbReference>
<evidence type="ECO:0000313" key="8">
    <source>
        <dbReference type="Proteomes" id="UP000007881"/>
    </source>
</evidence>
<comment type="subcellular location">
    <subcellularLocation>
        <location evidence="1">Membrane</location>
        <topology evidence="1">Single-pass membrane protein</topology>
    </subcellularLocation>
</comment>
<evidence type="ECO:0000256" key="2">
    <source>
        <dbReference type="ARBA" id="ARBA00022481"/>
    </source>
</evidence>
<dbReference type="GO" id="GO:0015627">
    <property type="term" value="C:type II protein secretion system complex"/>
    <property type="evidence" value="ECO:0007669"/>
    <property type="project" value="InterPro"/>
</dbReference>
<feature type="transmembrane region" description="Helical" evidence="6">
    <location>
        <begin position="21"/>
        <end position="43"/>
    </location>
</feature>
<dbReference type="InterPro" id="IPR012902">
    <property type="entry name" value="N_methyl_site"/>
</dbReference>
<keyword evidence="3 6" id="KW-0812">Transmembrane</keyword>
<dbReference type="HOGENOM" id="CLU_1433294_0_0_0"/>
<keyword evidence="8" id="KW-1185">Reference proteome</keyword>
<dbReference type="GO" id="GO:0015628">
    <property type="term" value="P:protein secretion by the type II secretion system"/>
    <property type="evidence" value="ECO:0007669"/>
    <property type="project" value="InterPro"/>
</dbReference>
<dbReference type="KEGG" id="phm:PSMK_14320"/>